<sequence>MTSSKTLDGSFVIIELEERPPSYNDDSKQQQQFPLNIDGVVNPDMLDAHLALLMKFKELEQSDEEMEDQKMPIPPLDVCLIWHAHCLSPLRYYEDMLRLHDPQKHDHNFPLAQLATELPSHALYSGTPL</sequence>
<dbReference type="Pfam" id="PF07173">
    <property type="entry name" value="GRDP-like"/>
    <property type="match status" value="1"/>
</dbReference>
<comment type="caution">
    <text evidence="1">The sequence shown here is derived from an EMBL/GenBank/DDBJ whole genome shotgun (WGS) entry which is preliminary data.</text>
</comment>
<dbReference type="AlphaFoldDB" id="A0A9N9FNM7"/>
<evidence type="ECO:0000313" key="2">
    <source>
        <dbReference type="Proteomes" id="UP000789831"/>
    </source>
</evidence>
<dbReference type="EMBL" id="CAJVPL010001062">
    <property type="protein sequence ID" value="CAG8550292.1"/>
    <property type="molecule type" value="Genomic_DNA"/>
</dbReference>
<gene>
    <name evidence="1" type="ORF">AGERDE_LOCUS6632</name>
</gene>
<protein>
    <submittedName>
        <fullName evidence="1">2737_t:CDS:1</fullName>
    </submittedName>
</protein>
<reference evidence="1" key="1">
    <citation type="submission" date="2021-06" db="EMBL/GenBank/DDBJ databases">
        <authorList>
            <person name="Kallberg Y."/>
            <person name="Tangrot J."/>
            <person name="Rosling A."/>
        </authorList>
    </citation>
    <scope>NUCLEOTIDE SEQUENCE</scope>
    <source>
        <strain evidence="1">MT106</strain>
    </source>
</reference>
<dbReference type="InterPro" id="IPR009836">
    <property type="entry name" value="GRDP-like"/>
</dbReference>
<keyword evidence="2" id="KW-1185">Reference proteome</keyword>
<accession>A0A9N9FNM7</accession>
<proteinExistence type="predicted"/>
<dbReference type="OrthoDB" id="2434704at2759"/>
<dbReference type="Proteomes" id="UP000789831">
    <property type="component" value="Unassembled WGS sequence"/>
</dbReference>
<organism evidence="1 2">
    <name type="scientific">Ambispora gerdemannii</name>
    <dbReference type="NCBI Taxonomy" id="144530"/>
    <lineage>
        <taxon>Eukaryota</taxon>
        <taxon>Fungi</taxon>
        <taxon>Fungi incertae sedis</taxon>
        <taxon>Mucoromycota</taxon>
        <taxon>Glomeromycotina</taxon>
        <taxon>Glomeromycetes</taxon>
        <taxon>Archaeosporales</taxon>
        <taxon>Ambisporaceae</taxon>
        <taxon>Ambispora</taxon>
    </lineage>
</organism>
<evidence type="ECO:0000313" key="1">
    <source>
        <dbReference type="EMBL" id="CAG8550292.1"/>
    </source>
</evidence>
<name>A0A9N9FNM7_9GLOM</name>